<dbReference type="Proteomes" id="UP000545507">
    <property type="component" value="Unassembled WGS sequence"/>
</dbReference>
<keyword evidence="3" id="KW-1133">Transmembrane helix</keyword>
<evidence type="ECO:0000256" key="1">
    <source>
        <dbReference type="ARBA" id="ARBA00022729"/>
    </source>
</evidence>
<keyword evidence="1" id="KW-0732">Signal</keyword>
<keyword evidence="3" id="KW-0472">Membrane</keyword>
<dbReference type="InterPro" id="IPR036280">
    <property type="entry name" value="Multihaem_cyt_sf"/>
</dbReference>
<evidence type="ECO:0000313" key="5">
    <source>
        <dbReference type="Proteomes" id="UP000545507"/>
    </source>
</evidence>
<dbReference type="RefSeq" id="WP_177136326.1">
    <property type="nucleotide sequence ID" value="NZ_VYGV01000012.1"/>
</dbReference>
<feature type="region of interest" description="Disordered" evidence="2">
    <location>
        <begin position="279"/>
        <end position="299"/>
    </location>
</feature>
<dbReference type="Gene3D" id="3.90.10.10">
    <property type="entry name" value="Cytochrome C3"/>
    <property type="match status" value="2"/>
</dbReference>
<gene>
    <name evidence="4" type="ORF">F3K02_14475</name>
</gene>
<organism evidence="4 5">
    <name type="scientific">Hydrogenophaga aromaticivorans</name>
    <dbReference type="NCBI Taxonomy" id="2610898"/>
    <lineage>
        <taxon>Bacteria</taxon>
        <taxon>Pseudomonadati</taxon>
        <taxon>Pseudomonadota</taxon>
        <taxon>Betaproteobacteria</taxon>
        <taxon>Burkholderiales</taxon>
        <taxon>Comamonadaceae</taxon>
        <taxon>Hydrogenophaga</taxon>
    </lineage>
</organism>
<dbReference type="GO" id="GO:0016491">
    <property type="term" value="F:oxidoreductase activity"/>
    <property type="evidence" value="ECO:0007669"/>
    <property type="project" value="TreeGrafter"/>
</dbReference>
<evidence type="ECO:0000256" key="2">
    <source>
        <dbReference type="SAM" id="MobiDB-lite"/>
    </source>
</evidence>
<keyword evidence="5" id="KW-1185">Reference proteome</keyword>
<keyword evidence="3" id="KW-0812">Transmembrane</keyword>
<dbReference type="SUPFAM" id="SSF48695">
    <property type="entry name" value="Multiheme cytochromes"/>
    <property type="match status" value="1"/>
</dbReference>
<evidence type="ECO:0000256" key="3">
    <source>
        <dbReference type="SAM" id="Phobius"/>
    </source>
</evidence>
<dbReference type="AlphaFoldDB" id="A0A7Y8GX18"/>
<feature type="transmembrane region" description="Helical" evidence="3">
    <location>
        <begin position="6"/>
        <end position="24"/>
    </location>
</feature>
<sequence>MKGRWLWIVIAANLVALVGLAFWLPHLMISPGPLIPGHATLTTDCYACHAPLRGASTERCITCHTVADIGLRTTKGQAITVAQAVRATPMKMSFHQELTEQDCMACHSDHAGPKLTQRDRRPFSHALLRVATRERCASCHAAPTDDRHRKLNPAMGCVTCHTADGWKPAHFDHAALTKVELDRCESCHKPPGDSLHRPIKGNCAQCHSTQAWEPATFEHDKLFVLDRDHNASCETCHKNPADYRQYTCYGCHEHTLANVREEHEEEGIRNFDNCVKCHRSADEEPSGEGRGEEKDGERD</sequence>
<reference evidence="4 5" key="1">
    <citation type="submission" date="2019-09" db="EMBL/GenBank/DDBJ databases">
        <title>Hydrogenophaga aromatica sp. nov., isolated from a para-xylene-degrading enrichment culture.</title>
        <authorList>
            <person name="Tancsics A."/>
            <person name="Banerjee S."/>
        </authorList>
    </citation>
    <scope>NUCLEOTIDE SEQUENCE [LARGE SCALE GENOMIC DNA]</scope>
    <source>
        <strain evidence="4 5">D2P1</strain>
    </source>
</reference>
<comment type="caution">
    <text evidence="4">The sequence shown here is derived from an EMBL/GenBank/DDBJ whole genome shotgun (WGS) entry which is preliminary data.</text>
</comment>
<dbReference type="InterPro" id="IPR051829">
    <property type="entry name" value="Multiheme_Cytochr_ET"/>
</dbReference>
<protein>
    <submittedName>
        <fullName evidence="4">Class III cytochrome C family protein</fullName>
    </submittedName>
</protein>
<proteinExistence type="predicted"/>
<name>A0A7Y8GX18_9BURK</name>
<evidence type="ECO:0000313" key="4">
    <source>
        <dbReference type="EMBL" id="NWF46444.1"/>
    </source>
</evidence>
<accession>A0A7Y8GX18</accession>
<dbReference type="PANTHER" id="PTHR35038:SF6">
    <property type="entry name" value="SURFACE LOCALIZED DECAHEME CYTOCHROME C LIPOPROTEIN"/>
    <property type="match status" value="1"/>
</dbReference>
<dbReference type="EMBL" id="VYGV01000012">
    <property type="protein sequence ID" value="NWF46444.1"/>
    <property type="molecule type" value="Genomic_DNA"/>
</dbReference>
<dbReference type="PANTHER" id="PTHR35038">
    <property type="entry name" value="DISSIMILATORY SULFITE REDUCTASE SIRA"/>
    <property type="match status" value="1"/>
</dbReference>